<comment type="pathway">
    <text evidence="18">Cofactor biosynthesis; coenzyme A biosynthesis; CoA from (R)-pantothenate: step 5/5.</text>
</comment>
<feature type="domain" description="Cytidyltransferase-like" evidence="22">
    <location>
        <begin position="175"/>
        <end position="320"/>
    </location>
</feature>
<evidence type="ECO:0000256" key="15">
    <source>
        <dbReference type="ARBA" id="ARBA00051912"/>
    </source>
</evidence>
<evidence type="ECO:0000256" key="2">
    <source>
        <dbReference type="ARBA" id="ARBA00004496"/>
    </source>
</evidence>
<dbReference type="InterPro" id="IPR004821">
    <property type="entry name" value="Cyt_trans-like"/>
</dbReference>
<dbReference type="GO" id="GO:0005524">
    <property type="term" value="F:ATP binding"/>
    <property type="evidence" value="ECO:0007669"/>
    <property type="project" value="UniProtKB-KW"/>
</dbReference>
<dbReference type="SUPFAM" id="SSF52374">
    <property type="entry name" value="Nucleotidylyl transferase"/>
    <property type="match status" value="1"/>
</dbReference>
<organism evidence="23 24">
    <name type="scientific">Sinanodonta woodiana</name>
    <name type="common">Chinese pond mussel</name>
    <name type="synonym">Anodonta woodiana</name>
    <dbReference type="NCBI Taxonomy" id="1069815"/>
    <lineage>
        <taxon>Eukaryota</taxon>
        <taxon>Metazoa</taxon>
        <taxon>Spiralia</taxon>
        <taxon>Lophotrochozoa</taxon>
        <taxon>Mollusca</taxon>
        <taxon>Bivalvia</taxon>
        <taxon>Autobranchia</taxon>
        <taxon>Heteroconchia</taxon>
        <taxon>Palaeoheterodonta</taxon>
        <taxon>Unionida</taxon>
        <taxon>Unionoidea</taxon>
        <taxon>Unionidae</taxon>
        <taxon>Unioninae</taxon>
        <taxon>Sinanodonta</taxon>
    </lineage>
</organism>
<keyword evidence="24" id="KW-1185">Reference proteome</keyword>
<evidence type="ECO:0000256" key="11">
    <source>
        <dbReference type="ARBA" id="ARBA00022840"/>
    </source>
</evidence>
<evidence type="ECO:0000256" key="16">
    <source>
        <dbReference type="ARBA" id="ARBA00059677"/>
    </source>
</evidence>
<keyword evidence="9" id="KW-0547">Nucleotide-binding</keyword>
<evidence type="ECO:0000256" key="8">
    <source>
        <dbReference type="ARBA" id="ARBA00022695"/>
    </source>
</evidence>
<reference evidence="23 24" key="1">
    <citation type="submission" date="2024-11" db="EMBL/GenBank/DDBJ databases">
        <title>Chromosome-level genome assembly of the freshwater bivalve Anodonta woodiana.</title>
        <authorList>
            <person name="Chen X."/>
        </authorList>
    </citation>
    <scope>NUCLEOTIDE SEQUENCE [LARGE SCALE GENOMIC DNA]</scope>
    <source>
        <strain evidence="23">MN2024</strain>
        <tissue evidence="23">Gills</tissue>
    </source>
</reference>
<evidence type="ECO:0000256" key="19">
    <source>
        <dbReference type="ARBA" id="ARBA00061673"/>
    </source>
</evidence>
<dbReference type="GO" id="GO:0004140">
    <property type="term" value="F:dephospho-CoA kinase activity"/>
    <property type="evidence" value="ECO:0007669"/>
    <property type="project" value="UniProtKB-EC"/>
</dbReference>
<keyword evidence="5" id="KW-0963">Cytoplasm</keyword>
<evidence type="ECO:0000313" key="24">
    <source>
        <dbReference type="Proteomes" id="UP001634394"/>
    </source>
</evidence>
<evidence type="ECO:0000256" key="5">
    <source>
        <dbReference type="ARBA" id="ARBA00022490"/>
    </source>
</evidence>
<dbReference type="InterPro" id="IPR001977">
    <property type="entry name" value="Depp_CoAkinase"/>
</dbReference>
<dbReference type="PROSITE" id="PS51219">
    <property type="entry name" value="DPCK"/>
    <property type="match status" value="1"/>
</dbReference>
<evidence type="ECO:0000256" key="6">
    <source>
        <dbReference type="ARBA" id="ARBA00022553"/>
    </source>
</evidence>
<keyword evidence="10" id="KW-0418">Kinase</keyword>
<evidence type="ECO:0000256" key="21">
    <source>
        <dbReference type="ARBA" id="ARBA00067394"/>
    </source>
</evidence>
<dbReference type="PANTHER" id="PTHR10695:SF46">
    <property type="entry name" value="BIFUNCTIONAL COENZYME A SYNTHASE-RELATED"/>
    <property type="match status" value="1"/>
</dbReference>
<evidence type="ECO:0000256" key="1">
    <source>
        <dbReference type="ARBA" id="ARBA00004305"/>
    </source>
</evidence>
<comment type="catalytic activity">
    <reaction evidence="14">
        <text>(R)-4'-phosphopantetheine + ATP + H(+) = 3'-dephospho-CoA + diphosphate</text>
        <dbReference type="Rhea" id="RHEA:19801"/>
        <dbReference type="ChEBI" id="CHEBI:15378"/>
        <dbReference type="ChEBI" id="CHEBI:30616"/>
        <dbReference type="ChEBI" id="CHEBI:33019"/>
        <dbReference type="ChEBI" id="CHEBI:57328"/>
        <dbReference type="ChEBI" id="CHEBI:61723"/>
        <dbReference type="EC" id="2.7.7.3"/>
    </reaction>
    <physiologicalReaction direction="left-to-right" evidence="14">
        <dbReference type="Rhea" id="RHEA:19802"/>
    </physiologicalReaction>
</comment>
<name>A0ABD3XGH9_SINWO</name>
<gene>
    <name evidence="23" type="ORF">ACJMK2_025451</name>
</gene>
<comment type="pathway">
    <text evidence="17">Cofactor biosynthesis; coenzyme A biosynthesis; CoA from (R)-pantothenate: step 4/5.</text>
</comment>
<evidence type="ECO:0000256" key="7">
    <source>
        <dbReference type="ARBA" id="ARBA00022679"/>
    </source>
</evidence>
<dbReference type="GO" id="GO:0004595">
    <property type="term" value="F:pantetheine-phosphate adenylyltransferase activity"/>
    <property type="evidence" value="ECO:0007669"/>
    <property type="project" value="UniProtKB-EC"/>
</dbReference>
<evidence type="ECO:0000256" key="12">
    <source>
        <dbReference type="ARBA" id="ARBA00023128"/>
    </source>
</evidence>
<dbReference type="Gene3D" id="3.40.50.300">
    <property type="entry name" value="P-loop containing nucleotide triphosphate hydrolases"/>
    <property type="match status" value="1"/>
</dbReference>
<dbReference type="PANTHER" id="PTHR10695">
    <property type="entry name" value="DEPHOSPHO-COA KINASE-RELATED"/>
    <property type="match status" value="1"/>
</dbReference>
<dbReference type="HAMAP" id="MF_00376">
    <property type="entry name" value="Dephospho_CoA_kinase"/>
    <property type="match status" value="1"/>
</dbReference>
<evidence type="ECO:0000256" key="13">
    <source>
        <dbReference type="ARBA" id="ARBA00023268"/>
    </source>
</evidence>
<keyword evidence="12" id="KW-0496">Mitochondrion</keyword>
<evidence type="ECO:0000256" key="9">
    <source>
        <dbReference type="ARBA" id="ARBA00022741"/>
    </source>
</evidence>
<keyword evidence="8" id="KW-0548">Nucleotidyltransferase</keyword>
<comment type="function">
    <text evidence="16">Bifunctional enzyme that catalyzes the fourth and fifth sequential steps of CoA biosynthetic pathway. The fourth reaction is catalyzed by the phosphopantetheine adenylyltransferase, coded by the coaD domain; the fifth reaction is catalyzed by the dephospho-CoA kinase, coded by the coaE domain. May act as a point of CoA biosynthesis regulation.</text>
</comment>
<dbReference type="Pfam" id="PF01121">
    <property type="entry name" value="CoaE"/>
    <property type="match status" value="1"/>
</dbReference>
<evidence type="ECO:0000256" key="4">
    <source>
        <dbReference type="ARBA" id="ARBA00012392"/>
    </source>
</evidence>
<dbReference type="FunFam" id="3.40.50.300:FF:000899">
    <property type="entry name" value="Bifunctional coenzyme A synthase"/>
    <property type="match status" value="1"/>
</dbReference>
<proteinExistence type="inferred from homology"/>
<comment type="similarity">
    <text evidence="19">In the central section; belongs to the eukaryotic CoaD family.</text>
</comment>
<dbReference type="GO" id="GO:0005759">
    <property type="term" value="C:mitochondrial matrix"/>
    <property type="evidence" value="ECO:0007669"/>
    <property type="project" value="UniProtKB-SubCell"/>
</dbReference>
<dbReference type="InterPro" id="IPR027417">
    <property type="entry name" value="P-loop_NTPase"/>
</dbReference>
<dbReference type="Proteomes" id="UP001634394">
    <property type="component" value="Unassembled WGS sequence"/>
</dbReference>
<dbReference type="NCBIfam" id="TIGR00152">
    <property type="entry name" value="dephospho-CoA kinase"/>
    <property type="match status" value="1"/>
</dbReference>
<dbReference type="Pfam" id="PF01467">
    <property type="entry name" value="CTP_transf_like"/>
    <property type="match status" value="1"/>
</dbReference>
<keyword evidence="13" id="KW-0511">Multifunctional enzyme</keyword>
<evidence type="ECO:0000313" key="23">
    <source>
        <dbReference type="EMBL" id="KAL3885381.1"/>
    </source>
</evidence>
<dbReference type="EC" id="2.7.1.24" evidence="20"/>
<keyword evidence="7" id="KW-0808">Transferase</keyword>
<sequence>MFQTGLLIVTQPLLASRNRIPIYLTGIKKLIQNTLYVHIQPVTPRAALDVANFHIEQVPYTTSVRSFIKEFYSKSASLCNNLDVRILLNHISNKPLHNLSFNLHSHCDIVFIDSKSFGVATSTNDDLFKCMQKSFMLGKSVEFKLIGSWVANDGLHVVTEKEAEDEIIKTYCHTVLGGTFDRLHIGHKVLLSEGALLGQNSLTVGVTVQAMNQKKILHELIQSIDDRQKAVEEFLTDVKSSLTYNIVPIEDIFGPTVKDSKLECIILSEETRKGGELINQEREKRSMSRLDEYVIELLEDDARLSQYEEEKISSSTTRKRLLGMLLRQPPPRPELSSNPYVIGLTGGIASGKTSVCQYLEKLGAAVVDCDKLGHVVYLNGTPAYEKLVAEFGQEILTEDGEINRKALGAKVFADKSLLEKLNSIVWPEIGRLAAEKIQQFHKEGKAVVVLEAALLLEAGWDKIVHEVWTNIIPPAEAVRRITTERNLSEEEAKRRLGSQLSNEDRIKRSNVVLCPLWEYEYTHLQIDRAWRLLQQRLSKPDEVRPRM</sequence>
<evidence type="ECO:0000256" key="18">
    <source>
        <dbReference type="ARBA" id="ARBA00060696"/>
    </source>
</evidence>
<keyword evidence="11" id="KW-0067">ATP-binding</keyword>
<dbReference type="InterPro" id="IPR014729">
    <property type="entry name" value="Rossmann-like_a/b/a_fold"/>
</dbReference>
<evidence type="ECO:0000256" key="20">
    <source>
        <dbReference type="ARBA" id="ARBA00066359"/>
    </source>
</evidence>
<evidence type="ECO:0000256" key="10">
    <source>
        <dbReference type="ARBA" id="ARBA00022777"/>
    </source>
</evidence>
<comment type="catalytic activity">
    <reaction evidence="15">
        <text>3'-dephospho-CoA + ATP = ADP + CoA + H(+)</text>
        <dbReference type="Rhea" id="RHEA:18245"/>
        <dbReference type="ChEBI" id="CHEBI:15378"/>
        <dbReference type="ChEBI" id="CHEBI:30616"/>
        <dbReference type="ChEBI" id="CHEBI:57287"/>
        <dbReference type="ChEBI" id="CHEBI:57328"/>
        <dbReference type="ChEBI" id="CHEBI:456216"/>
        <dbReference type="EC" id="2.7.1.24"/>
    </reaction>
    <physiologicalReaction direction="left-to-right" evidence="15">
        <dbReference type="Rhea" id="RHEA:18246"/>
    </physiologicalReaction>
</comment>
<comment type="subcellular location">
    <subcellularLocation>
        <location evidence="2">Cytoplasm</location>
    </subcellularLocation>
    <subcellularLocation>
        <location evidence="1">Mitochondrion matrix</location>
    </subcellularLocation>
</comment>
<dbReference type="Gene3D" id="3.40.50.620">
    <property type="entry name" value="HUPs"/>
    <property type="match status" value="1"/>
</dbReference>
<dbReference type="SUPFAM" id="SSF52540">
    <property type="entry name" value="P-loop containing nucleoside triphosphate hydrolases"/>
    <property type="match status" value="1"/>
</dbReference>
<dbReference type="EMBL" id="JBJQND010000002">
    <property type="protein sequence ID" value="KAL3885381.1"/>
    <property type="molecule type" value="Genomic_DNA"/>
</dbReference>
<evidence type="ECO:0000256" key="17">
    <source>
        <dbReference type="ARBA" id="ARBA00060565"/>
    </source>
</evidence>
<comment type="caution">
    <text evidence="23">The sequence shown here is derived from an EMBL/GenBank/DDBJ whole genome shotgun (WGS) entry which is preliminary data.</text>
</comment>
<dbReference type="CDD" id="cd02164">
    <property type="entry name" value="PPAT_CoAS"/>
    <property type="match status" value="1"/>
</dbReference>
<accession>A0ABD3XGH9</accession>
<dbReference type="CDD" id="cd02022">
    <property type="entry name" value="DPCK"/>
    <property type="match status" value="1"/>
</dbReference>
<protein>
    <recommendedName>
        <fullName evidence="21">Bifunctional coenzyme A synthase</fullName>
        <ecNumber evidence="20">2.7.1.24</ecNumber>
        <ecNumber evidence="4">2.7.7.3</ecNumber>
    </recommendedName>
</protein>
<dbReference type="NCBIfam" id="NF001985">
    <property type="entry name" value="PRK00777.1"/>
    <property type="match status" value="1"/>
</dbReference>
<dbReference type="AlphaFoldDB" id="A0ABD3XGH9"/>
<evidence type="ECO:0000256" key="14">
    <source>
        <dbReference type="ARBA" id="ARBA00051310"/>
    </source>
</evidence>
<evidence type="ECO:0000256" key="3">
    <source>
        <dbReference type="ARBA" id="ARBA00011245"/>
    </source>
</evidence>
<evidence type="ECO:0000259" key="22">
    <source>
        <dbReference type="Pfam" id="PF01467"/>
    </source>
</evidence>
<comment type="subunit">
    <text evidence="3">Monomer.</text>
</comment>
<dbReference type="FunFam" id="3.40.50.620:FF:000089">
    <property type="entry name" value="Bifunctional coenzyme A synthase"/>
    <property type="match status" value="1"/>
</dbReference>
<keyword evidence="6" id="KW-0597">Phosphoprotein</keyword>
<dbReference type="EC" id="2.7.7.3" evidence="4"/>